<dbReference type="PANTHER" id="PTHR39434">
    <property type="match status" value="1"/>
</dbReference>
<dbReference type="RefSeq" id="WP_374343134.1">
    <property type="nucleotide sequence ID" value="NZ_JBHTLQ010000023.1"/>
</dbReference>
<accession>A0ABW3T202</accession>
<sequence length="139" mass="15404">MTMPRFHLAFPVRDLAEARAFYGELLGCPEGRSSADWVDFDFYGHQIVAHLAPDEVGHRHTSAVDGEQVPVRHFGAILTLPAWEALAEKLKAAGTKFIIEPQIRFKGQPGEQATLFFLDPCGNALEFKAFADDAMVFAK</sequence>
<evidence type="ECO:0000313" key="2">
    <source>
        <dbReference type="EMBL" id="MFD1191189.1"/>
    </source>
</evidence>
<protein>
    <submittedName>
        <fullName evidence="2">VOC family protein</fullName>
    </submittedName>
</protein>
<dbReference type="InterPro" id="IPR029068">
    <property type="entry name" value="Glyas_Bleomycin-R_OHBP_Dase"/>
</dbReference>
<dbReference type="Gene3D" id="3.10.180.10">
    <property type="entry name" value="2,3-Dihydroxybiphenyl 1,2-Dioxygenase, domain 1"/>
    <property type="match status" value="1"/>
</dbReference>
<gene>
    <name evidence="2" type="ORF">ACFQ27_11415</name>
</gene>
<name>A0ABW3T202_9CAUL</name>
<evidence type="ECO:0000313" key="3">
    <source>
        <dbReference type="Proteomes" id="UP001597216"/>
    </source>
</evidence>
<dbReference type="InterPro" id="IPR037523">
    <property type="entry name" value="VOC_core"/>
</dbReference>
<organism evidence="2 3">
    <name type="scientific">Phenylobacterium conjunctum</name>
    <dbReference type="NCBI Taxonomy" id="1298959"/>
    <lineage>
        <taxon>Bacteria</taxon>
        <taxon>Pseudomonadati</taxon>
        <taxon>Pseudomonadota</taxon>
        <taxon>Alphaproteobacteria</taxon>
        <taxon>Caulobacterales</taxon>
        <taxon>Caulobacteraceae</taxon>
        <taxon>Phenylobacterium</taxon>
    </lineage>
</organism>
<dbReference type="Pfam" id="PF00903">
    <property type="entry name" value="Glyoxalase"/>
    <property type="match status" value="1"/>
</dbReference>
<dbReference type="SUPFAM" id="SSF54593">
    <property type="entry name" value="Glyoxalase/Bleomycin resistance protein/Dihydroxybiphenyl dioxygenase"/>
    <property type="match status" value="1"/>
</dbReference>
<proteinExistence type="predicted"/>
<dbReference type="PANTHER" id="PTHR39434:SF1">
    <property type="entry name" value="VOC DOMAIN-CONTAINING PROTEIN"/>
    <property type="match status" value="1"/>
</dbReference>
<dbReference type="Proteomes" id="UP001597216">
    <property type="component" value="Unassembled WGS sequence"/>
</dbReference>
<reference evidence="3" key="1">
    <citation type="journal article" date="2019" name="Int. J. Syst. Evol. Microbiol.">
        <title>The Global Catalogue of Microorganisms (GCM) 10K type strain sequencing project: providing services to taxonomists for standard genome sequencing and annotation.</title>
        <authorList>
            <consortium name="The Broad Institute Genomics Platform"/>
            <consortium name="The Broad Institute Genome Sequencing Center for Infectious Disease"/>
            <person name="Wu L."/>
            <person name="Ma J."/>
        </authorList>
    </citation>
    <scope>NUCLEOTIDE SEQUENCE [LARGE SCALE GENOMIC DNA]</scope>
    <source>
        <strain evidence="3">CCUG 55074</strain>
    </source>
</reference>
<evidence type="ECO:0000259" key="1">
    <source>
        <dbReference type="PROSITE" id="PS51819"/>
    </source>
</evidence>
<dbReference type="EMBL" id="JBHTLQ010000023">
    <property type="protein sequence ID" value="MFD1191189.1"/>
    <property type="molecule type" value="Genomic_DNA"/>
</dbReference>
<keyword evidence="3" id="KW-1185">Reference proteome</keyword>
<dbReference type="InterPro" id="IPR004360">
    <property type="entry name" value="Glyas_Fos-R_dOase_dom"/>
</dbReference>
<comment type="caution">
    <text evidence="2">The sequence shown here is derived from an EMBL/GenBank/DDBJ whole genome shotgun (WGS) entry which is preliminary data.</text>
</comment>
<feature type="domain" description="VOC" evidence="1">
    <location>
        <begin position="4"/>
        <end position="130"/>
    </location>
</feature>
<dbReference type="PROSITE" id="PS51819">
    <property type="entry name" value="VOC"/>
    <property type="match status" value="1"/>
</dbReference>
<dbReference type="CDD" id="cd08357">
    <property type="entry name" value="VOC_like"/>
    <property type="match status" value="1"/>
</dbReference>